<feature type="region of interest" description="Disordered" evidence="3">
    <location>
        <begin position="177"/>
        <end position="232"/>
    </location>
</feature>
<dbReference type="InterPro" id="IPR001650">
    <property type="entry name" value="Helicase_C-like"/>
</dbReference>
<dbReference type="Pfam" id="PF00270">
    <property type="entry name" value="DEAD"/>
    <property type="match status" value="1"/>
</dbReference>
<reference evidence="6 7" key="1">
    <citation type="submission" date="2018-10" db="EMBL/GenBank/DDBJ databases">
        <title>Fifty Aureobasidium pullulans genomes reveal a recombining polyextremotolerant generalist.</title>
        <authorList>
            <person name="Gostincar C."/>
            <person name="Turk M."/>
            <person name="Zajc J."/>
            <person name="Gunde-Cimerman N."/>
        </authorList>
    </citation>
    <scope>NUCLEOTIDE SEQUENCE [LARGE SCALE GENOMIC DNA]</scope>
    <source>
        <strain evidence="6 7">EXF-10796</strain>
    </source>
</reference>
<feature type="region of interest" description="Disordered" evidence="3">
    <location>
        <begin position="1"/>
        <end position="72"/>
    </location>
</feature>
<dbReference type="Gene3D" id="3.40.50.300">
    <property type="entry name" value="P-loop containing nucleotide triphosphate hydrolases"/>
    <property type="match status" value="2"/>
</dbReference>
<feature type="compositionally biased region" description="Basic and acidic residues" evidence="3">
    <location>
        <begin position="215"/>
        <end position="228"/>
    </location>
</feature>
<evidence type="ECO:0000256" key="1">
    <source>
        <dbReference type="ARBA" id="ARBA00022741"/>
    </source>
</evidence>
<feature type="compositionally biased region" description="Polar residues" evidence="3">
    <location>
        <begin position="186"/>
        <end position="199"/>
    </location>
</feature>
<comment type="caution">
    <text evidence="6">The sequence shown here is derived from an EMBL/GenBank/DDBJ whole genome shotgun (WGS) entry which is preliminary data.</text>
</comment>
<dbReference type="EMBL" id="QZAM01000199">
    <property type="protein sequence ID" value="THW37989.1"/>
    <property type="molecule type" value="Genomic_DNA"/>
</dbReference>
<keyword evidence="2" id="KW-0067">ATP-binding</keyword>
<dbReference type="GO" id="GO:0005524">
    <property type="term" value="F:ATP binding"/>
    <property type="evidence" value="ECO:0007669"/>
    <property type="project" value="UniProtKB-KW"/>
</dbReference>
<evidence type="ECO:0008006" key="8">
    <source>
        <dbReference type="Google" id="ProtNLM"/>
    </source>
</evidence>
<evidence type="ECO:0000313" key="6">
    <source>
        <dbReference type="EMBL" id="THW37989.1"/>
    </source>
</evidence>
<evidence type="ECO:0000259" key="4">
    <source>
        <dbReference type="Pfam" id="PF00270"/>
    </source>
</evidence>
<evidence type="ECO:0000256" key="2">
    <source>
        <dbReference type="ARBA" id="ARBA00022840"/>
    </source>
</evidence>
<dbReference type="InterPro" id="IPR027417">
    <property type="entry name" value="P-loop_NTPase"/>
</dbReference>
<sequence length="769" mass="84100">MGITESKYCRPSVEPASKNQSLTLGEQTAPEISPETLPNLTDSGHLAVHGESNGSSEHLASAPASADDKFSASPARSQQNYFATAVAFAPSRAKISGLVTRLIEQYGDAVEAPDLTFEADERRLRPRTQSPDRSKLLPTNPPIKSDNVVTAPVQSIPASIEPPILFKPRSATIIASNTSTASSSIQEDTSSTPDSKQPNLVTSPVPSTTSLPVPAEHHDELQTRHEPLSPEPAVLGVSSPTLPDVFVSSTSLTTHNDDSSRQLTTTVSSAAPVPRWIRCHIRASPPPSPDLTSLSYLVLAKKRDNAAALLALELPYSSLVRIPTIENLDLRIPLKLSKNAAARDTVKLKTVQKILHECVSRKVSAVIFGASGIGKASGVAIAAIAAAWRSSKEHEEHRKDHFERRIACPTVVIVTSTGELVKKIIKTTESFLNESDDKSSPVPFDVFSAKGGDSKIRSVLLTSKPNILVCTLGRLAELTGDSNFSARLLHLLVIDQGAVLASAENRTNMDRIIAWARCEMSGPIRRALTFPLGPCPLTTIVLSHRLDFNLELHRQLRKRYLDFVGSCRPMHIAFARNPRVNFTGQIKVQTCNFNTTARCEYFVKKLLPLHADERIICIDPSKERVVEENAKCNSLGVQSEAFTTEPGRRQIIERFRLKKCKIMFTTPAAVEGIRYTDVKTLVIFASPYESFYTDQDGMDKPGVFKRREDCLRDYVEAIGPAGEEAIVYIFVAVGTDQKIKDAIAQVKMDAGLEVDAVLKPRSVCPDYYL</sequence>
<name>A0AB74IRS3_AURPU</name>
<evidence type="ECO:0000313" key="7">
    <source>
        <dbReference type="Proteomes" id="UP000309076"/>
    </source>
</evidence>
<feature type="compositionally biased region" description="Low complexity" evidence="3">
    <location>
        <begin position="200"/>
        <end position="214"/>
    </location>
</feature>
<gene>
    <name evidence="6" type="ORF">D6D21_08019</name>
</gene>
<accession>A0AB74IRS3</accession>
<feature type="domain" description="DEAD/DEAH-box helicase" evidence="4">
    <location>
        <begin position="352"/>
        <end position="514"/>
    </location>
</feature>
<evidence type="ECO:0000259" key="5">
    <source>
        <dbReference type="Pfam" id="PF00271"/>
    </source>
</evidence>
<dbReference type="GO" id="GO:0003676">
    <property type="term" value="F:nucleic acid binding"/>
    <property type="evidence" value="ECO:0007669"/>
    <property type="project" value="InterPro"/>
</dbReference>
<dbReference type="Proteomes" id="UP000309076">
    <property type="component" value="Unassembled WGS sequence"/>
</dbReference>
<dbReference type="SUPFAM" id="SSF52540">
    <property type="entry name" value="P-loop containing nucleoside triphosphate hydrolases"/>
    <property type="match status" value="2"/>
</dbReference>
<protein>
    <recommendedName>
        <fullName evidence="8">DEAD/DEAH box helicase domain-containing protein</fullName>
    </recommendedName>
</protein>
<keyword evidence="1" id="KW-0547">Nucleotide-binding</keyword>
<proteinExistence type="predicted"/>
<feature type="compositionally biased region" description="Polar residues" evidence="3">
    <location>
        <begin position="17"/>
        <end position="26"/>
    </location>
</feature>
<evidence type="ECO:0000256" key="3">
    <source>
        <dbReference type="SAM" id="MobiDB-lite"/>
    </source>
</evidence>
<feature type="domain" description="Helicase C-terminal" evidence="5">
    <location>
        <begin position="605"/>
        <end position="689"/>
    </location>
</feature>
<organism evidence="6 7">
    <name type="scientific">Aureobasidium pullulans</name>
    <name type="common">Black yeast</name>
    <name type="synonym">Pullularia pullulans</name>
    <dbReference type="NCBI Taxonomy" id="5580"/>
    <lineage>
        <taxon>Eukaryota</taxon>
        <taxon>Fungi</taxon>
        <taxon>Dikarya</taxon>
        <taxon>Ascomycota</taxon>
        <taxon>Pezizomycotina</taxon>
        <taxon>Dothideomycetes</taxon>
        <taxon>Dothideomycetidae</taxon>
        <taxon>Dothideales</taxon>
        <taxon>Saccotheciaceae</taxon>
        <taxon>Aureobasidium</taxon>
    </lineage>
</organism>
<feature type="region of interest" description="Disordered" evidence="3">
    <location>
        <begin position="120"/>
        <end position="149"/>
    </location>
</feature>
<dbReference type="InterPro" id="IPR011545">
    <property type="entry name" value="DEAD/DEAH_box_helicase_dom"/>
</dbReference>
<dbReference type="Pfam" id="PF00271">
    <property type="entry name" value="Helicase_C"/>
    <property type="match status" value="1"/>
</dbReference>
<dbReference type="AlphaFoldDB" id="A0AB74IRS3"/>